<dbReference type="InterPro" id="IPR035979">
    <property type="entry name" value="RBD_domain_sf"/>
</dbReference>
<dbReference type="WBParaSite" id="L893_g19144.t1">
    <property type="protein sequence ID" value="L893_g19144.t1"/>
    <property type="gene ID" value="L893_g19144"/>
</dbReference>
<proteinExistence type="predicted"/>
<accession>A0A1I7YS43</accession>
<organism evidence="1 2">
    <name type="scientific">Steinernema glaseri</name>
    <dbReference type="NCBI Taxonomy" id="37863"/>
    <lineage>
        <taxon>Eukaryota</taxon>
        <taxon>Metazoa</taxon>
        <taxon>Ecdysozoa</taxon>
        <taxon>Nematoda</taxon>
        <taxon>Chromadorea</taxon>
        <taxon>Rhabditida</taxon>
        <taxon>Tylenchina</taxon>
        <taxon>Panagrolaimomorpha</taxon>
        <taxon>Strongyloidoidea</taxon>
        <taxon>Steinernematidae</taxon>
        <taxon>Steinernema</taxon>
    </lineage>
</organism>
<protein>
    <submittedName>
        <fullName evidence="2">RRM domain-containing protein</fullName>
    </submittedName>
</protein>
<dbReference type="GO" id="GO:0003676">
    <property type="term" value="F:nucleic acid binding"/>
    <property type="evidence" value="ECO:0007669"/>
    <property type="project" value="InterPro"/>
</dbReference>
<dbReference type="SUPFAM" id="SSF54928">
    <property type="entry name" value="RNA-binding domain, RBD"/>
    <property type="match status" value="1"/>
</dbReference>
<dbReference type="AlphaFoldDB" id="A0A1I7YS43"/>
<reference evidence="2" key="1">
    <citation type="submission" date="2016-11" db="UniProtKB">
        <authorList>
            <consortium name="WormBaseParasite"/>
        </authorList>
    </citation>
    <scope>IDENTIFICATION</scope>
</reference>
<evidence type="ECO:0000313" key="1">
    <source>
        <dbReference type="Proteomes" id="UP000095287"/>
    </source>
</evidence>
<keyword evidence="1" id="KW-1185">Reference proteome</keyword>
<name>A0A1I7YS43_9BILA</name>
<dbReference type="Proteomes" id="UP000095287">
    <property type="component" value="Unplaced"/>
</dbReference>
<evidence type="ECO:0000313" key="2">
    <source>
        <dbReference type="WBParaSite" id="L893_g19144.t1"/>
    </source>
</evidence>
<sequence length="159" mass="18586">MSSLRPSATYCVTTLRSSVTPGALRQSFEGLSDVRRAYVAYESYTIGSRSRRFGYITLEKPREITVHPKKWREKHVMDGGITVWLDLYDHKEDERRCAWRLRRLKRKADQGSRYKNAKVRSGLPTEQEDVKTCVDVDRIHRILRHLEGLVPLDFEMMTA</sequence>